<dbReference type="OrthoDB" id="3176171at2759"/>
<evidence type="ECO:0000256" key="1">
    <source>
        <dbReference type="ARBA" id="ARBA00022701"/>
    </source>
</evidence>
<accession>A0A3L6SY40</accession>
<evidence type="ECO:0000256" key="4">
    <source>
        <dbReference type="SAM" id="MobiDB-lite"/>
    </source>
</evidence>
<evidence type="ECO:0000256" key="3">
    <source>
        <dbReference type="PROSITE-ProRule" id="PRU00283"/>
    </source>
</evidence>
<dbReference type="AlphaFoldDB" id="A0A3L6SY40"/>
<evidence type="ECO:0000259" key="5">
    <source>
        <dbReference type="PROSITE" id="PS50067"/>
    </source>
</evidence>
<dbReference type="Proteomes" id="UP000275267">
    <property type="component" value="Unassembled WGS sequence"/>
</dbReference>
<organism evidence="6 7">
    <name type="scientific">Panicum miliaceum</name>
    <name type="common">Proso millet</name>
    <name type="synonym">Broomcorn millet</name>
    <dbReference type="NCBI Taxonomy" id="4540"/>
    <lineage>
        <taxon>Eukaryota</taxon>
        <taxon>Viridiplantae</taxon>
        <taxon>Streptophyta</taxon>
        <taxon>Embryophyta</taxon>
        <taxon>Tracheophyta</taxon>
        <taxon>Spermatophyta</taxon>
        <taxon>Magnoliopsida</taxon>
        <taxon>Liliopsida</taxon>
        <taxon>Poales</taxon>
        <taxon>Poaceae</taxon>
        <taxon>PACMAD clade</taxon>
        <taxon>Panicoideae</taxon>
        <taxon>Panicodae</taxon>
        <taxon>Paniceae</taxon>
        <taxon>Panicinae</taxon>
        <taxon>Panicum</taxon>
        <taxon>Panicum sect. Panicum</taxon>
    </lineage>
</organism>
<comment type="caution">
    <text evidence="6">The sequence shown here is derived from an EMBL/GenBank/DDBJ whole genome shotgun (WGS) entry which is preliminary data.</text>
</comment>
<dbReference type="InterPro" id="IPR027640">
    <property type="entry name" value="Kinesin-like_fam"/>
</dbReference>
<evidence type="ECO:0000256" key="2">
    <source>
        <dbReference type="ARBA" id="ARBA00023175"/>
    </source>
</evidence>
<reference evidence="7" key="1">
    <citation type="journal article" date="2019" name="Nat. Commun.">
        <title>The genome of broomcorn millet.</title>
        <authorList>
            <person name="Zou C."/>
            <person name="Miki D."/>
            <person name="Li D."/>
            <person name="Tang Q."/>
            <person name="Xiao L."/>
            <person name="Rajput S."/>
            <person name="Deng P."/>
            <person name="Jia W."/>
            <person name="Huang R."/>
            <person name="Zhang M."/>
            <person name="Sun Y."/>
            <person name="Hu J."/>
            <person name="Fu X."/>
            <person name="Schnable P.S."/>
            <person name="Li F."/>
            <person name="Zhang H."/>
            <person name="Feng B."/>
            <person name="Zhu X."/>
            <person name="Liu R."/>
            <person name="Schnable J.C."/>
            <person name="Zhu J.-K."/>
            <person name="Zhang H."/>
        </authorList>
    </citation>
    <scope>NUCLEOTIDE SEQUENCE [LARGE SCALE GENOMIC DNA]</scope>
</reference>
<dbReference type="GO" id="GO:0005874">
    <property type="term" value="C:microtubule"/>
    <property type="evidence" value="ECO:0007669"/>
    <property type="project" value="UniProtKB-KW"/>
</dbReference>
<dbReference type="Pfam" id="PF00225">
    <property type="entry name" value="Kinesin"/>
    <property type="match status" value="1"/>
</dbReference>
<dbReference type="EMBL" id="PQIB02000003">
    <property type="protein sequence ID" value="RLN28124.1"/>
    <property type="molecule type" value="Genomic_DNA"/>
</dbReference>
<feature type="domain" description="Kinesin motor" evidence="5">
    <location>
        <begin position="33"/>
        <end position="113"/>
    </location>
</feature>
<dbReference type="GO" id="GO:0051231">
    <property type="term" value="P:spindle elongation"/>
    <property type="evidence" value="ECO:0007669"/>
    <property type="project" value="TreeGrafter"/>
</dbReference>
<dbReference type="GO" id="GO:0005875">
    <property type="term" value="C:microtubule associated complex"/>
    <property type="evidence" value="ECO:0007669"/>
    <property type="project" value="TreeGrafter"/>
</dbReference>
<feature type="region of interest" description="Disordered" evidence="4">
    <location>
        <begin position="1"/>
        <end position="31"/>
    </location>
</feature>
<dbReference type="GO" id="GO:0005524">
    <property type="term" value="F:ATP binding"/>
    <property type="evidence" value="ECO:0007669"/>
    <property type="project" value="InterPro"/>
</dbReference>
<dbReference type="PANTHER" id="PTHR47969">
    <property type="entry name" value="CHROMOSOME-ASSOCIATED KINESIN KIF4A-RELATED"/>
    <property type="match status" value="1"/>
</dbReference>
<proteinExistence type="inferred from homology"/>
<dbReference type="STRING" id="4540.A0A3L6SY40"/>
<dbReference type="SUPFAM" id="SSF52540">
    <property type="entry name" value="P-loop containing nucleoside triphosphate hydrolases"/>
    <property type="match status" value="1"/>
</dbReference>
<sequence length="221" mass="24217">MSAPDPPPTRASHPDPGSDGEPGGGAAHQQKDSVKVAVNIRPLITVELQDGCTDCVAVTPHEPQVQIGPHVFTFDHVYGSSDLPSSLIFEQCVHPLIDALFSGYNAAVLAYGQIFKEEVFDLLDSKHAAVRLDSVSSTWDPEQGMSLAEWWWHLRQQLPGAKRKGFDTLFALITWHLWNEQNARVFRDVAAGVNLVIHMIRQEGLCWIGAGALNLGCLFVA</sequence>
<keyword evidence="1" id="KW-0493">Microtubule</keyword>
<dbReference type="GO" id="GO:0003777">
    <property type="term" value="F:microtubule motor activity"/>
    <property type="evidence" value="ECO:0007669"/>
    <property type="project" value="InterPro"/>
</dbReference>
<dbReference type="PROSITE" id="PS50067">
    <property type="entry name" value="KINESIN_MOTOR_2"/>
    <property type="match status" value="1"/>
</dbReference>
<comment type="similarity">
    <text evidence="3">Belongs to the TRAFAC class myosin-kinesin ATPase superfamily. Kinesin family.</text>
</comment>
<dbReference type="Gene3D" id="3.40.850.10">
    <property type="entry name" value="Kinesin motor domain"/>
    <property type="match status" value="1"/>
</dbReference>
<evidence type="ECO:0000313" key="6">
    <source>
        <dbReference type="EMBL" id="RLN28124.1"/>
    </source>
</evidence>
<name>A0A3L6SY40_PANMI</name>
<comment type="caution">
    <text evidence="3">Lacks conserved residue(s) required for the propagation of feature annotation.</text>
</comment>
<dbReference type="PANTHER" id="PTHR47969:SF6">
    <property type="entry name" value="KINESIN-LIKE PROTEIN KIN-4C"/>
    <property type="match status" value="1"/>
</dbReference>
<dbReference type="InterPro" id="IPR001752">
    <property type="entry name" value="Kinesin_motor_dom"/>
</dbReference>
<dbReference type="InterPro" id="IPR036961">
    <property type="entry name" value="Kinesin_motor_dom_sf"/>
</dbReference>
<protein>
    <recommendedName>
        <fullName evidence="5">Kinesin motor domain-containing protein</fullName>
    </recommendedName>
</protein>
<keyword evidence="2" id="KW-0505">Motor protein</keyword>
<dbReference type="InterPro" id="IPR027417">
    <property type="entry name" value="P-loop_NTPase"/>
</dbReference>
<dbReference type="GO" id="GO:0007018">
    <property type="term" value="P:microtubule-based movement"/>
    <property type="evidence" value="ECO:0007669"/>
    <property type="project" value="InterPro"/>
</dbReference>
<dbReference type="SMART" id="SM00129">
    <property type="entry name" value="KISc"/>
    <property type="match status" value="1"/>
</dbReference>
<dbReference type="GO" id="GO:0008017">
    <property type="term" value="F:microtubule binding"/>
    <property type="evidence" value="ECO:0007669"/>
    <property type="project" value="InterPro"/>
</dbReference>
<dbReference type="GO" id="GO:0007052">
    <property type="term" value="P:mitotic spindle organization"/>
    <property type="evidence" value="ECO:0007669"/>
    <property type="project" value="TreeGrafter"/>
</dbReference>
<gene>
    <name evidence="6" type="ORF">C2845_PM05G27800</name>
</gene>
<evidence type="ECO:0000313" key="7">
    <source>
        <dbReference type="Proteomes" id="UP000275267"/>
    </source>
</evidence>
<keyword evidence="7" id="KW-1185">Reference proteome</keyword>